<feature type="transmembrane region" description="Helical" evidence="8">
    <location>
        <begin position="139"/>
        <end position="156"/>
    </location>
</feature>
<reference evidence="10" key="2">
    <citation type="submission" date="2021-04" db="EMBL/GenBank/DDBJ databases">
        <authorList>
            <person name="Gilroy R."/>
        </authorList>
    </citation>
    <scope>NUCLEOTIDE SEQUENCE</scope>
    <source>
        <strain evidence="10">Gambia2-208</strain>
    </source>
</reference>
<keyword evidence="3 8" id="KW-0812">Transmembrane</keyword>
<feature type="transmembrane region" description="Helical" evidence="8">
    <location>
        <begin position="46"/>
        <end position="65"/>
    </location>
</feature>
<evidence type="ECO:0000313" key="11">
    <source>
        <dbReference type="Proteomes" id="UP000886851"/>
    </source>
</evidence>
<dbReference type="Proteomes" id="UP000886851">
    <property type="component" value="Unassembled WGS sequence"/>
</dbReference>
<accession>A0A9D1ZIM2</accession>
<name>A0A9D1ZIM2_9BACE</name>
<dbReference type="InterPro" id="IPR043760">
    <property type="entry name" value="PycTM_dom"/>
</dbReference>
<sequence length="157" mass="18513">MADYHQQARETTERAYKVIAIYATLLTVLCAYVFTHQAWVWQMLPVWLLLGGVTLSTILMMKVIFPRDYMPLGRSVCQLQPNEYARHFTLEDNDRESVDDDMQMRLFLRDELNQLEIAICWQERVNSYRAKLFGWSLRGIFYGMLAAMVAYLILIFL</sequence>
<organism evidence="10 11">
    <name type="scientific">Candidatus Bacteroides pullicola</name>
    <dbReference type="NCBI Taxonomy" id="2838475"/>
    <lineage>
        <taxon>Bacteria</taxon>
        <taxon>Pseudomonadati</taxon>
        <taxon>Bacteroidota</taxon>
        <taxon>Bacteroidia</taxon>
        <taxon>Bacteroidales</taxon>
        <taxon>Bacteroidaceae</taxon>
        <taxon>Bacteroides</taxon>
    </lineage>
</organism>
<keyword evidence="4" id="KW-0547">Nucleotide-binding</keyword>
<reference evidence="10" key="1">
    <citation type="journal article" date="2021" name="PeerJ">
        <title>Extensive microbial diversity within the chicken gut microbiome revealed by metagenomics and culture.</title>
        <authorList>
            <person name="Gilroy R."/>
            <person name="Ravi A."/>
            <person name="Getino M."/>
            <person name="Pursley I."/>
            <person name="Horton D.L."/>
            <person name="Alikhan N.F."/>
            <person name="Baker D."/>
            <person name="Gharbi K."/>
            <person name="Hall N."/>
            <person name="Watson M."/>
            <person name="Adriaenssens E.M."/>
            <person name="Foster-Nyarko E."/>
            <person name="Jarju S."/>
            <person name="Secka A."/>
            <person name="Antonio M."/>
            <person name="Oren A."/>
            <person name="Chaudhuri R.R."/>
            <person name="La Ragione R."/>
            <person name="Hildebrand F."/>
            <person name="Pallen M.J."/>
        </authorList>
    </citation>
    <scope>NUCLEOTIDE SEQUENCE</scope>
    <source>
        <strain evidence="10">Gambia2-208</strain>
    </source>
</reference>
<dbReference type="EMBL" id="DXCV01000041">
    <property type="protein sequence ID" value="HIY88249.1"/>
    <property type="molecule type" value="Genomic_DNA"/>
</dbReference>
<feature type="transmembrane region" description="Helical" evidence="8">
    <location>
        <begin position="15"/>
        <end position="34"/>
    </location>
</feature>
<comment type="caution">
    <text evidence="10">The sequence shown here is derived from an EMBL/GenBank/DDBJ whole genome shotgun (WGS) entry which is preliminary data.</text>
</comment>
<dbReference type="AlphaFoldDB" id="A0A9D1ZIM2"/>
<dbReference type="Pfam" id="PF18967">
    <property type="entry name" value="PycTM"/>
    <property type="match status" value="1"/>
</dbReference>
<keyword evidence="6" id="KW-0051">Antiviral defense</keyword>
<keyword evidence="7 8" id="KW-0472">Membrane</keyword>
<evidence type="ECO:0000256" key="2">
    <source>
        <dbReference type="ARBA" id="ARBA00022475"/>
    </source>
</evidence>
<protein>
    <recommendedName>
        <fullName evidence="9">Pycsar effector protein domain-containing protein</fullName>
    </recommendedName>
</protein>
<evidence type="ECO:0000256" key="5">
    <source>
        <dbReference type="ARBA" id="ARBA00022989"/>
    </source>
</evidence>
<evidence type="ECO:0000313" key="10">
    <source>
        <dbReference type="EMBL" id="HIY88249.1"/>
    </source>
</evidence>
<evidence type="ECO:0000256" key="4">
    <source>
        <dbReference type="ARBA" id="ARBA00022741"/>
    </source>
</evidence>
<evidence type="ECO:0000259" key="9">
    <source>
        <dbReference type="Pfam" id="PF18967"/>
    </source>
</evidence>
<gene>
    <name evidence="10" type="ORF">H9824_06055</name>
</gene>
<feature type="domain" description="Pycsar effector protein" evidence="9">
    <location>
        <begin position="15"/>
        <end position="154"/>
    </location>
</feature>
<evidence type="ECO:0000256" key="1">
    <source>
        <dbReference type="ARBA" id="ARBA00004236"/>
    </source>
</evidence>
<keyword evidence="2" id="KW-1003">Cell membrane</keyword>
<evidence type="ECO:0000256" key="3">
    <source>
        <dbReference type="ARBA" id="ARBA00022692"/>
    </source>
</evidence>
<evidence type="ECO:0000256" key="7">
    <source>
        <dbReference type="ARBA" id="ARBA00023136"/>
    </source>
</evidence>
<evidence type="ECO:0000256" key="8">
    <source>
        <dbReference type="SAM" id="Phobius"/>
    </source>
</evidence>
<proteinExistence type="predicted"/>
<keyword evidence="5 8" id="KW-1133">Transmembrane helix</keyword>
<evidence type="ECO:0000256" key="6">
    <source>
        <dbReference type="ARBA" id="ARBA00023118"/>
    </source>
</evidence>
<comment type="subcellular location">
    <subcellularLocation>
        <location evidence="1">Cell membrane</location>
    </subcellularLocation>
</comment>